<dbReference type="EMBL" id="SJZI01000003">
    <property type="protein sequence ID" value="TCJ18797.1"/>
    <property type="molecule type" value="Genomic_DNA"/>
</dbReference>
<dbReference type="PANTHER" id="PTHR41339">
    <property type="entry name" value="LIPL48"/>
    <property type="match status" value="1"/>
</dbReference>
<reference evidence="1 2" key="1">
    <citation type="submission" date="2019-03" db="EMBL/GenBank/DDBJ databases">
        <authorList>
            <person name="Kim M.K.M."/>
        </authorList>
    </citation>
    <scope>NUCLEOTIDE SEQUENCE [LARGE SCALE GENOMIC DNA]</scope>
    <source>
        <strain evidence="1 2">17J68-12</strain>
    </source>
</reference>
<gene>
    <name evidence="1" type="ORF">EPD60_03285</name>
</gene>
<dbReference type="PANTHER" id="PTHR41339:SF1">
    <property type="entry name" value="SECRETED PROTEIN"/>
    <property type="match status" value="1"/>
</dbReference>
<protein>
    <recommendedName>
        <fullName evidence="3">T9SS C-terminal target domain-containing protein</fullName>
    </recommendedName>
</protein>
<keyword evidence="2" id="KW-1185">Reference proteome</keyword>
<comment type="caution">
    <text evidence="1">The sequence shown here is derived from an EMBL/GenBank/DDBJ whole genome shotgun (WGS) entry which is preliminary data.</text>
</comment>
<dbReference type="AlphaFoldDB" id="A0A4R1BN73"/>
<accession>A0A4R1BN73</accession>
<dbReference type="PROSITE" id="PS51257">
    <property type="entry name" value="PROKAR_LIPOPROTEIN"/>
    <property type="match status" value="1"/>
</dbReference>
<organism evidence="1 2">
    <name type="scientific">Flaviaesturariibacter flavus</name>
    <dbReference type="NCBI Taxonomy" id="2502780"/>
    <lineage>
        <taxon>Bacteria</taxon>
        <taxon>Pseudomonadati</taxon>
        <taxon>Bacteroidota</taxon>
        <taxon>Chitinophagia</taxon>
        <taxon>Chitinophagales</taxon>
        <taxon>Chitinophagaceae</taxon>
        <taxon>Flaviaestuariibacter</taxon>
    </lineage>
</organism>
<proteinExistence type="predicted"/>
<evidence type="ECO:0000313" key="2">
    <source>
        <dbReference type="Proteomes" id="UP000295334"/>
    </source>
</evidence>
<dbReference type="Proteomes" id="UP000295334">
    <property type="component" value="Unassembled WGS sequence"/>
</dbReference>
<evidence type="ECO:0008006" key="3">
    <source>
        <dbReference type="Google" id="ProtNLM"/>
    </source>
</evidence>
<sequence>MKRILILSAASLLVFASCRKIQVDGIDNNTGGGTTITSESAILSGAIGSDLTLRSGKTYTLRGIVYVVNGAQLTIEPGVTILGDKNSRGTLVITRGSRINATGTASQPIVFTSSEGSGSRPGDWGGLVILGRARTNAAYNGTAGLGEAEGGINNGDGYGLYGGTDDNDNSGTLKYVRIEYAGYAFLPDKELNGLSLYAVGRGTTISYVEVAWAADDSFEWFGGTVNADHIIAYKGLDDDFDTDNGFSGKVQFAIGIRDSAVADISGSNGFESDNDAAGSTLTPQTSAIFANVTSVGPKAVLNTIGNTYYRNAAQIRRNSSLSVINSVLMGWNTGLLIDASTGRPTDLNITGTTPTLWWRGNIISGTIAANQVKYSASTNAATGWTTADALAWHNTTSFNNLLLATNNEVGYADAFNYNNPDFTVSTTSPLLTNSYAATDARFNGMTAVNYRGAVGPNDTWYKGWTRFGN</sequence>
<dbReference type="RefSeq" id="WP_131446814.1">
    <property type="nucleotide sequence ID" value="NZ_SJZI01000003.1"/>
</dbReference>
<dbReference type="OrthoDB" id="1521716at2"/>
<name>A0A4R1BN73_9BACT</name>
<evidence type="ECO:0000313" key="1">
    <source>
        <dbReference type="EMBL" id="TCJ18797.1"/>
    </source>
</evidence>